<dbReference type="Proteomes" id="UP000765509">
    <property type="component" value="Unassembled WGS sequence"/>
</dbReference>
<comment type="caution">
    <text evidence="1">The sequence shown here is derived from an EMBL/GenBank/DDBJ whole genome shotgun (WGS) entry which is preliminary data.</text>
</comment>
<proteinExistence type="predicted"/>
<sequence>MTEREIREVSKKKELLRVAQKRTAFDDGHDGYMIPEGMNSVPFLLIRVLSAVRQEALAFNHPISLNSKTFQPYQNVVIISNRALPVESPDVWLRPLSLLSIVSKFSFKPPIGVILNTLAQ</sequence>
<dbReference type="EMBL" id="AVOT02061870">
    <property type="protein sequence ID" value="MBW0555018.1"/>
    <property type="molecule type" value="Genomic_DNA"/>
</dbReference>
<keyword evidence="2" id="KW-1185">Reference proteome</keyword>
<evidence type="ECO:0000313" key="1">
    <source>
        <dbReference type="EMBL" id="MBW0555018.1"/>
    </source>
</evidence>
<name>A0A9Q3PAI8_9BASI</name>
<dbReference type="AlphaFoldDB" id="A0A9Q3PAI8"/>
<protein>
    <submittedName>
        <fullName evidence="1">Uncharacterized protein</fullName>
    </submittedName>
</protein>
<reference evidence="1" key="1">
    <citation type="submission" date="2021-03" db="EMBL/GenBank/DDBJ databases">
        <title>Draft genome sequence of rust myrtle Austropuccinia psidii MF-1, a brazilian biotype.</title>
        <authorList>
            <person name="Quecine M.C."/>
            <person name="Pachon D.M.R."/>
            <person name="Bonatelli M.L."/>
            <person name="Correr F.H."/>
            <person name="Franceschini L.M."/>
            <person name="Leite T.F."/>
            <person name="Margarido G.R.A."/>
            <person name="Almeida C.A."/>
            <person name="Ferrarezi J.A."/>
            <person name="Labate C.A."/>
        </authorList>
    </citation>
    <scope>NUCLEOTIDE SEQUENCE</scope>
    <source>
        <strain evidence="1">MF-1</strain>
    </source>
</reference>
<accession>A0A9Q3PAI8</accession>
<evidence type="ECO:0000313" key="2">
    <source>
        <dbReference type="Proteomes" id="UP000765509"/>
    </source>
</evidence>
<gene>
    <name evidence="1" type="ORF">O181_094733</name>
</gene>
<organism evidence="1 2">
    <name type="scientific">Austropuccinia psidii MF-1</name>
    <dbReference type="NCBI Taxonomy" id="1389203"/>
    <lineage>
        <taxon>Eukaryota</taxon>
        <taxon>Fungi</taxon>
        <taxon>Dikarya</taxon>
        <taxon>Basidiomycota</taxon>
        <taxon>Pucciniomycotina</taxon>
        <taxon>Pucciniomycetes</taxon>
        <taxon>Pucciniales</taxon>
        <taxon>Sphaerophragmiaceae</taxon>
        <taxon>Austropuccinia</taxon>
    </lineage>
</organism>